<keyword evidence="3" id="KW-1185">Reference proteome</keyword>
<name>A0ABQ7GF45_DUNSA</name>
<dbReference type="Proteomes" id="UP000815325">
    <property type="component" value="Unassembled WGS sequence"/>
</dbReference>
<reference evidence="2" key="1">
    <citation type="submission" date="2017-08" db="EMBL/GenBank/DDBJ databases">
        <authorList>
            <person name="Polle J.E."/>
            <person name="Barry K."/>
            <person name="Cushman J."/>
            <person name="Schmutz J."/>
            <person name="Tran D."/>
            <person name="Hathwaick L.T."/>
            <person name="Yim W.C."/>
            <person name="Jenkins J."/>
            <person name="Mckie-Krisberg Z.M."/>
            <person name="Prochnik S."/>
            <person name="Lindquist E."/>
            <person name="Dockter R.B."/>
            <person name="Adam C."/>
            <person name="Molina H."/>
            <person name="Bunkerborg J."/>
            <person name="Jin E."/>
            <person name="Buchheim M."/>
            <person name="Magnuson J."/>
        </authorList>
    </citation>
    <scope>NUCLEOTIDE SEQUENCE</scope>
    <source>
        <strain evidence="2">CCAP 19/18</strain>
    </source>
</reference>
<evidence type="ECO:0000256" key="1">
    <source>
        <dbReference type="SAM" id="MobiDB-lite"/>
    </source>
</evidence>
<evidence type="ECO:0008006" key="4">
    <source>
        <dbReference type="Google" id="ProtNLM"/>
    </source>
</evidence>
<evidence type="ECO:0000313" key="3">
    <source>
        <dbReference type="Proteomes" id="UP000815325"/>
    </source>
</evidence>
<protein>
    <recommendedName>
        <fullName evidence="4">RAP domain-containing protein</fullName>
    </recommendedName>
</protein>
<evidence type="ECO:0000313" key="2">
    <source>
        <dbReference type="EMBL" id="KAF5833229.1"/>
    </source>
</evidence>
<feature type="compositionally biased region" description="Polar residues" evidence="1">
    <location>
        <begin position="50"/>
        <end position="63"/>
    </location>
</feature>
<gene>
    <name evidence="2" type="ORF">DUNSADRAFT_10511</name>
</gene>
<comment type="caution">
    <text evidence="2">The sequence shown here is derived from an EMBL/GenBank/DDBJ whole genome shotgun (WGS) entry which is preliminary data.</text>
</comment>
<feature type="region of interest" description="Disordered" evidence="1">
    <location>
        <begin position="23"/>
        <end position="97"/>
    </location>
</feature>
<accession>A0ABQ7GF45</accession>
<sequence length="335" mass="36657">MPTCTWHGLATLRSIQEAHPLRVTGHGRSSSFSVTSSHSRHADQLGPCTEQRSQVQAAAQRGASTGGSCNGQAQRFAAGEATRQQAHRTAGRQEAQPLCLGNGEEAQHWDRNVERLSELVSKQSVQQWEQWKEQEIANALYSWAVLTAAHAATPSPGLKNMAQRLFNRAAIRRESYFVKAHFSQLYMAHQVAVRVGLPGGGLSADQVLMRACARSYEASLLELRNKIRRTASMEQEVAAALQHAGYDVDRSIIVGSKFMQLQAQGVAVTVVAAKDFFCAPLGLLRGRIAVHNVMASWVCKGCMVISEAEWADLVGDPQRQQAFVSQRLEQALSKA</sequence>
<organism evidence="2 3">
    <name type="scientific">Dunaliella salina</name>
    <name type="common">Green alga</name>
    <name type="synonym">Protococcus salinus</name>
    <dbReference type="NCBI Taxonomy" id="3046"/>
    <lineage>
        <taxon>Eukaryota</taxon>
        <taxon>Viridiplantae</taxon>
        <taxon>Chlorophyta</taxon>
        <taxon>core chlorophytes</taxon>
        <taxon>Chlorophyceae</taxon>
        <taxon>CS clade</taxon>
        <taxon>Chlamydomonadales</taxon>
        <taxon>Dunaliellaceae</taxon>
        <taxon>Dunaliella</taxon>
    </lineage>
</organism>
<dbReference type="EMBL" id="MU069822">
    <property type="protein sequence ID" value="KAF5833229.1"/>
    <property type="molecule type" value="Genomic_DNA"/>
</dbReference>
<proteinExistence type="predicted"/>